<evidence type="ECO:0000256" key="11">
    <source>
        <dbReference type="SAM" id="Phobius"/>
    </source>
</evidence>
<dbReference type="Gene3D" id="3.30.565.10">
    <property type="entry name" value="Histidine kinase-like ATPase, C-terminal domain"/>
    <property type="match status" value="1"/>
</dbReference>
<organism evidence="16 17">
    <name type="scientific">Pseudanabaena yagii GIHE-NHR1</name>
    <dbReference type="NCBI Taxonomy" id="2722753"/>
    <lineage>
        <taxon>Bacteria</taxon>
        <taxon>Bacillati</taxon>
        <taxon>Cyanobacteriota</taxon>
        <taxon>Cyanophyceae</taxon>
        <taxon>Pseudanabaenales</taxon>
        <taxon>Pseudanabaenaceae</taxon>
        <taxon>Pseudanabaena</taxon>
        <taxon>Pseudanabaena yagii</taxon>
    </lineage>
</organism>
<dbReference type="CDD" id="cd00082">
    <property type="entry name" value="HisKA"/>
    <property type="match status" value="1"/>
</dbReference>
<keyword evidence="11" id="KW-0472">Membrane</keyword>
<keyword evidence="11" id="KW-0812">Transmembrane</keyword>
<evidence type="ECO:0000256" key="10">
    <source>
        <dbReference type="SAM" id="MobiDB-lite"/>
    </source>
</evidence>
<dbReference type="SMART" id="SM00065">
    <property type="entry name" value="GAF"/>
    <property type="match status" value="1"/>
</dbReference>
<dbReference type="Pfam" id="PF08447">
    <property type="entry name" value="PAS_3"/>
    <property type="match status" value="1"/>
</dbReference>
<evidence type="ECO:0000313" key="16">
    <source>
        <dbReference type="EMBL" id="NMF57607.1"/>
    </source>
</evidence>
<dbReference type="SMART" id="SM00448">
    <property type="entry name" value="REC"/>
    <property type="match status" value="1"/>
</dbReference>
<dbReference type="InterPro" id="IPR001610">
    <property type="entry name" value="PAC"/>
</dbReference>
<dbReference type="InterPro" id="IPR016132">
    <property type="entry name" value="Phyto_chromo_attachment"/>
</dbReference>
<evidence type="ECO:0000256" key="2">
    <source>
        <dbReference type="ARBA" id="ARBA00006402"/>
    </source>
</evidence>
<dbReference type="SUPFAM" id="SSF55874">
    <property type="entry name" value="ATPase domain of HSP90 chaperone/DNA topoisomerase II/histidine kinase"/>
    <property type="match status" value="1"/>
</dbReference>
<evidence type="ECO:0000256" key="5">
    <source>
        <dbReference type="ARBA" id="ARBA00022679"/>
    </source>
</evidence>
<evidence type="ECO:0000259" key="12">
    <source>
        <dbReference type="PROSITE" id="PS50046"/>
    </source>
</evidence>
<feature type="coiled-coil region" evidence="9">
    <location>
        <begin position="582"/>
        <end position="612"/>
    </location>
</feature>
<feature type="modified residue" description="4-aspartylphosphate" evidence="8">
    <location>
        <position position="929"/>
    </location>
</feature>
<dbReference type="SUPFAM" id="SSF52172">
    <property type="entry name" value="CheY-like"/>
    <property type="match status" value="1"/>
</dbReference>
<evidence type="ECO:0000259" key="15">
    <source>
        <dbReference type="PROSITE" id="PS50113"/>
    </source>
</evidence>
<feature type="transmembrane region" description="Helical" evidence="11">
    <location>
        <begin position="194"/>
        <end position="216"/>
    </location>
</feature>
<dbReference type="PROSITE" id="PS50109">
    <property type="entry name" value="HIS_KIN"/>
    <property type="match status" value="1"/>
</dbReference>
<dbReference type="RefSeq" id="WP_169362613.1">
    <property type="nucleotide sequence ID" value="NZ_JAAVJL010000001.1"/>
</dbReference>
<dbReference type="SMART" id="SM00086">
    <property type="entry name" value="PAC"/>
    <property type="match status" value="1"/>
</dbReference>
<dbReference type="InterPro" id="IPR003661">
    <property type="entry name" value="HisK_dim/P_dom"/>
</dbReference>
<dbReference type="InterPro" id="IPR004358">
    <property type="entry name" value="Sig_transdc_His_kin-like_C"/>
</dbReference>
<dbReference type="PANTHER" id="PTHR43047">
    <property type="entry name" value="TWO-COMPONENT HISTIDINE PROTEIN KINASE"/>
    <property type="match status" value="1"/>
</dbReference>
<dbReference type="CDD" id="cd00130">
    <property type="entry name" value="PAS"/>
    <property type="match status" value="1"/>
</dbReference>
<protein>
    <recommendedName>
        <fullName evidence="3">histidine kinase</fullName>
        <ecNumber evidence="3">2.7.13.3</ecNumber>
    </recommendedName>
</protein>
<evidence type="ECO:0000259" key="14">
    <source>
        <dbReference type="PROSITE" id="PS50110"/>
    </source>
</evidence>
<dbReference type="InterPro" id="IPR003594">
    <property type="entry name" value="HATPase_dom"/>
</dbReference>
<dbReference type="Gene3D" id="1.10.287.130">
    <property type="match status" value="1"/>
</dbReference>
<keyword evidence="4 8" id="KW-0597">Phosphoprotein</keyword>
<dbReference type="Proteomes" id="UP000738376">
    <property type="component" value="Unassembled WGS sequence"/>
</dbReference>
<comment type="similarity">
    <text evidence="2">In the N-terminal section; belongs to the phytochrome family.</text>
</comment>
<feature type="domain" description="PAC" evidence="15">
    <location>
        <begin position="360"/>
        <end position="412"/>
    </location>
</feature>
<sequence length="999" mass="112516">MKSLFRSPKNKLSNQLLIGFGVSIAVIGFAAISITYAYLRSNLKEQVKQRAMSITQGLEFATEGLIEDKEAFLLDRIVENYATLPTVLEISIVDPDGLILSHSNVIEIKEIGTTTYANIHPNLAASLQQASRNGTEVNLRTVVHGKPVFVQFLPFSSTLFKKLSKTSSELNQYRGVAIAILDLQQIEREALQNALLAILVMVISMGLILVFMGWLIRKLVLAPLAKIHLAIKDSEQRENFDLPQLPPNEIGFLGSTFASVFEQLKGYKQMELISAERKYEEAVQRYELATSAAKVWVWDWDIQADQFVFEQGIQHWLGYVNQDLSSPCQFQSWLDYVHSSDREAFTTALQNHLEGKVAEFTCEHRLIDVHGQPHWFLSRGQAVLDENERAIRAIGTITDIAERKQTEIFIQQQAQRESILLAITQRIRQSLELKTIFEIVVKEIRLFLNADRVGVFQFYPSAQFNDGEFVAESVLPPFNSAIAIKVHDHCFGEKYALAYQNGKIQDVDDIYQAGLTDCHIQILEQFQIRANLVVPLLNLDGLWGLLCIHQCDEPRIWQAVEVDLVQQIANQLTIAIQQATLVERLQKELAERQQAEMKLTESNQKLAISNDELMRATRMKDDFLANMSHELRTPLNSILGLNEALQEQIFGTLNERQSKTLRTIEGSATHLLALINDILDVSKIESGQVNLDLASTSIENLCQSSLTFIRQQALNKRIQVIHQIPKYLPDLILDERRMRQVLINLLNNAVKFTPEGGTITLEVSHVKESGNPPYLRFVVIDTGIGISEENIQKLFQPFIQIDSALNRQYVGTGLGLALVKRIVELHGGKVGLTSEVDVGSRFSVDLPFNESEPRQEESPTTETVTSNAALEQPPEGKSPLILIADDNKANIITFSGYLEAKGYRMILAKDGKEVIDLAKQYQPDLIVMDIQMPLMDGLEASRRIRLDPQLAHIPIIALTALAMAGDREKCLESGANEYLTKPIRLKQLDQTIRQLLNKM</sequence>
<feature type="region of interest" description="Disordered" evidence="10">
    <location>
        <begin position="847"/>
        <end position="873"/>
    </location>
</feature>
<dbReference type="PRINTS" id="PR00344">
    <property type="entry name" value="BCTRLSENSOR"/>
</dbReference>
<keyword evidence="11" id="KW-1133">Transmembrane helix</keyword>
<dbReference type="SMART" id="SM00388">
    <property type="entry name" value="HisKA"/>
    <property type="match status" value="1"/>
</dbReference>
<accession>A0ABX1LN95</accession>
<dbReference type="Pfam" id="PF00072">
    <property type="entry name" value="Response_reg"/>
    <property type="match status" value="1"/>
</dbReference>
<dbReference type="SMART" id="SM00387">
    <property type="entry name" value="HATPase_c"/>
    <property type="match status" value="1"/>
</dbReference>
<evidence type="ECO:0000256" key="8">
    <source>
        <dbReference type="PROSITE-ProRule" id="PRU00169"/>
    </source>
</evidence>
<dbReference type="InterPro" id="IPR000700">
    <property type="entry name" value="PAS-assoc_C"/>
</dbReference>
<dbReference type="EC" id="2.7.13.3" evidence="3"/>
<dbReference type="InterPro" id="IPR029016">
    <property type="entry name" value="GAF-like_dom_sf"/>
</dbReference>
<keyword evidence="9" id="KW-0175">Coiled coil</keyword>
<feature type="domain" description="Phytochrome chromophore attachment site" evidence="12">
    <location>
        <begin position="432"/>
        <end position="571"/>
    </location>
</feature>
<gene>
    <name evidence="16" type="ORF">HC246_06150</name>
</gene>
<keyword evidence="7" id="KW-0902">Two-component regulatory system</keyword>
<dbReference type="Gene3D" id="3.30.450.40">
    <property type="match status" value="1"/>
</dbReference>
<dbReference type="Gene3D" id="3.30.450.20">
    <property type="entry name" value="PAS domain"/>
    <property type="match status" value="1"/>
</dbReference>
<feature type="compositionally biased region" description="Polar residues" evidence="10">
    <location>
        <begin position="858"/>
        <end position="869"/>
    </location>
</feature>
<comment type="catalytic activity">
    <reaction evidence="1">
        <text>ATP + protein L-histidine = ADP + protein N-phospho-L-histidine.</text>
        <dbReference type="EC" id="2.7.13.3"/>
    </reaction>
</comment>
<dbReference type="PROSITE" id="PS50046">
    <property type="entry name" value="PHYTOCHROME_2"/>
    <property type="match status" value="1"/>
</dbReference>
<dbReference type="Pfam" id="PF00512">
    <property type="entry name" value="HisKA"/>
    <property type="match status" value="1"/>
</dbReference>
<dbReference type="SUPFAM" id="SSF47384">
    <property type="entry name" value="Homodimeric domain of signal transducing histidine kinase"/>
    <property type="match status" value="1"/>
</dbReference>
<feature type="domain" description="Histidine kinase" evidence="13">
    <location>
        <begin position="626"/>
        <end position="850"/>
    </location>
</feature>
<dbReference type="Pfam" id="PF02518">
    <property type="entry name" value="HATPase_c"/>
    <property type="match status" value="1"/>
</dbReference>
<dbReference type="InterPro" id="IPR036890">
    <property type="entry name" value="HATPase_C_sf"/>
</dbReference>
<dbReference type="SUPFAM" id="SSF55781">
    <property type="entry name" value="GAF domain-like"/>
    <property type="match status" value="1"/>
</dbReference>
<proteinExistence type="inferred from homology"/>
<dbReference type="Gene3D" id="3.40.50.2300">
    <property type="match status" value="1"/>
</dbReference>
<feature type="domain" description="Response regulatory" evidence="14">
    <location>
        <begin position="880"/>
        <end position="996"/>
    </location>
</feature>
<dbReference type="EMBL" id="JAAVJL010000001">
    <property type="protein sequence ID" value="NMF57607.1"/>
    <property type="molecule type" value="Genomic_DNA"/>
</dbReference>
<dbReference type="CDD" id="cd16922">
    <property type="entry name" value="HATPase_EvgS-ArcB-TorS-like"/>
    <property type="match status" value="1"/>
</dbReference>
<keyword evidence="5" id="KW-0808">Transferase</keyword>
<evidence type="ECO:0000256" key="6">
    <source>
        <dbReference type="ARBA" id="ARBA00022777"/>
    </source>
</evidence>
<dbReference type="PANTHER" id="PTHR43047:SF63">
    <property type="entry name" value="HISTIDINE KINASE"/>
    <property type="match status" value="1"/>
</dbReference>
<dbReference type="InterPro" id="IPR036097">
    <property type="entry name" value="HisK_dim/P_sf"/>
</dbReference>
<dbReference type="InterPro" id="IPR013655">
    <property type="entry name" value="PAS_fold_3"/>
</dbReference>
<evidence type="ECO:0000256" key="9">
    <source>
        <dbReference type="SAM" id="Coils"/>
    </source>
</evidence>
<dbReference type="InterPro" id="IPR035965">
    <property type="entry name" value="PAS-like_dom_sf"/>
</dbReference>
<dbReference type="InterPro" id="IPR011006">
    <property type="entry name" value="CheY-like_superfamily"/>
</dbReference>
<dbReference type="Pfam" id="PF01590">
    <property type="entry name" value="GAF"/>
    <property type="match status" value="1"/>
</dbReference>
<dbReference type="InterPro" id="IPR005467">
    <property type="entry name" value="His_kinase_dom"/>
</dbReference>
<reference evidence="16 17" key="1">
    <citation type="submission" date="2020-03" db="EMBL/GenBank/DDBJ databases">
        <title>Draft Genome Sequence of 2-Methylisoborneol Producing Pseudanabaena yagii Strain GIHE-NHR1 Isolated from North Han River in South Korea.</title>
        <authorList>
            <person name="Jeong J."/>
        </authorList>
    </citation>
    <scope>NUCLEOTIDE SEQUENCE [LARGE SCALE GENOMIC DNA]</scope>
    <source>
        <strain evidence="16 17">GIHE-NHR1</strain>
    </source>
</reference>
<dbReference type="PROSITE" id="PS50110">
    <property type="entry name" value="RESPONSE_REGULATORY"/>
    <property type="match status" value="1"/>
</dbReference>
<keyword evidence="17" id="KW-1185">Reference proteome</keyword>
<dbReference type="PROSITE" id="PS50113">
    <property type="entry name" value="PAC"/>
    <property type="match status" value="1"/>
</dbReference>
<keyword evidence="6" id="KW-0418">Kinase</keyword>
<evidence type="ECO:0000256" key="4">
    <source>
        <dbReference type="ARBA" id="ARBA00022553"/>
    </source>
</evidence>
<feature type="transmembrane region" description="Helical" evidence="11">
    <location>
        <begin position="16"/>
        <end position="39"/>
    </location>
</feature>
<comment type="caution">
    <text evidence="16">The sequence shown here is derived from an EMBL/GenBank/DDBJ whole genome shotgun (WGS) entry which is preliminary data.</text>
</comment>
<evidence type="ECO:0000313" key="17">
    <source>
        <dbReference type="Proteomes" id="UP000738376"/>
    </source>
</evidence>
<evidence type="ECO:0000259" key="13">
    <source>
        <dbReference type="PROSITE" id="PS50109"/>
    </source>
</evidence>
<evidence type="ECO:0000256" key="1">
    <source>
        <dbReference type="ARBA" id="ARBA00000085"/>
    </source>
</evidence>
<dbReference type="InterPro" id="IPR000014">
    <property type="entry name" value="PAS"/>
</dbReference>
<dbReference type="InterPro" id="IPR001789">
    <property type="entry name" value="Sig_transdc_resp-reg_receiver"/>
</dbReference>
<dbReference type="SUPFAM" id="SSF55785">
    <property type="entry name" value="PYP-like sensor domain (PAS domain)"/>
    <property type="match status" value="1"/>
</dbReference>
<evidence type="ECO:0000256" key="3">
    <source>
        <dbReference type="ARBA" id="ARBA00012438"/>
    </source>
</evidence>
<evidence type="ECO:0000256" key="7">
    <source>
        <dbReference type="ARBA" id="ARBA00023012"/>
    </source>
</evidence>
<name>A0ABX1LN95_9CYAN</name>
<dbReference type="InterPro" id="IPR003018">
    <property type="entry name" value="GAF"/>
</dbReference>